<reference evidence="2" key="2">
    <citation type="submission" date="2018-04" db="EMBL/GenBank/DDBJ databases">
        <title>OnivRS2 (Oryza nivara Reference Sequence Version 2).</title>
        <authorList>
            <person name="Zhang J."/>
            <person name="Kudrna D."/>
            <person name="Lee S."/>
            <person name="Talag J."/>
            <person name="Rajasekar S."/>
            <person name="Welchert J."/>
            <person name="Hsing Y.-I."/>
            <person name="Wing R.A."/>
        </authorList>
    </citation>
    <scope>NUCLEOTIDE SEQUENCE [LARGE SCALE GENOMIC DNA]</scope>
    <source>
        <strain evidence="2">SL10</strain>
    </source>
</reference>
<evidence type="ECO:0000256" key="1">
    <source>
        <dbReference type="SAM" id="MobiDB-lite"/>
    </source>
</evidence>
<dbReference type="HOGENOM" id="CLU_2389910_0_0_1"/>
<dbReference type="EnsemblPlants" id="ONIVA02G30120.1">
    <property type="protein sequence ID" value="ONIVA02G30120.1"/>
    <property type="gene ID" value="ONIVA02G30120"/>
</dbReference>
<dbReference type="Gramene" id="ONIVA02G30120.1">
    <property type="protein sequence ID" value="ONIVA02G30120.1"/>
    <property type="gene ID" value="ONIVA02G30120"/>
</dbReference>
<feature type="region of interest" description="Disordered" evidence="1">
    <location>
        <begin position="1"/>
        <end position="26"/>
    </location>
</feature>
<feature type="compositionally biased region" description="Basic and acidic residues" evidence="1">
    <location>
        <begin position="1"/>
        <end position="17"/>
    </location>
</feature>
<dbReference type="Proteomes" id="UP000006591">
    <property type="component" value="Chromosome 2"/>
</dbReference>
<evidence type="ECO:0000313" key="3">
    <source>
        <dbReference type="Proteomes" id="UP000006591"/>
    </source>
</evidence>
<reference evidence="2" key="1">
    <citation type="submission" date="2015-04" db="UniProtKB">
        <authorList>
            <consortium name="EnsemblPlants"/>
        </authorList>
    </citation>
    <scope>IDENTIFICATION</scope>
    <source>
        <strain evidence="2">SL10</strain>
    </source>
</reference>
<keyword evidence="3" id="KW-1185">Reference proteome</keyword>
<protein>
    <submittedName>
        <fullName evidence="2">Uncharacterized protein</fullName>
    </submittedName>
</protein>
<proteinExistence type="predicted"/>
<dbReference type="AlphaFoldDB" id="A0A0E0GB31"/>
<organism evidence="2">
    <name type="scientific">Oryza nivara</name>
    <name type="common">Indian wild rice</name>
    <name type="synonym">Oryza sativa f. spontanea</name>
    <dbReference type="NCBI Taxonomy" id="4536"/>
    <lineage>
        <taxon>Eukaryota</taxon>
        <taxon>Viridiplantae</taxon>
        <taxon>Streptophyta</taxon>
        <taxon>Embryophyta</taxon>
        <taxon>Tracheophyta</taxon>
        <taxon>Spermatophyta</taxon>
        <taxon>Magnoliopsida</taxon>
        <taxon>Liliopsida</taxon>
        <taxon>Poales</taxon>
        <taxon>Poaceae</taxon>
        <taxon>BOP clade</taxon>
        <taxon>Oryzoideae</taxon>
        <taxon>Oryzeae</taxon>
        <taxon>Oryzinae</taxon>
        <taxon>Oryza</taxon>
    </lineage>
</organism>
<evidence type="ECO:0000313" key="2">
    <source>
        <dbReference type="EnsemblPlants" id="ONIVA02G30120.1"/>
    </source>
</evidence>
<sequence>MRTQEEGRKEAPARERGGGTMRGEPGAKTLEVGTILLLTMEGEAVDERIRSNPTPIFQWQSVAIIEVLSLLLLLLPPPSFLLAPGDDEHSSFKI</sequence>
<accession>A0A0E0GB31</accession>
<name>A0A0E0GB31_ORYNI</name>